<dbReference type="Proteomes" id="UP000284178">
    <property type="component" value="Unassembled WGS sequence"/>
</dbReference>
<dbReference type="InterPro" id="IPR036413">
    <property type="entry name" value="YaeB-like_sf"/>
</dbReference>
<dbReference type="AlphaFoldDB" id="A0A412G5Y6"/>
<comment type="caution">
    <text evidence="4">The sequence shown here is derived from an EMBL/GenBank/DDBJ whole genome shotgun (WGS) entry which is preliminary data.</text>
</comment>
<dbReference type="Pfam" id="PF01980">
    <property type="entry name" value="TrmO_N"/>
    <property type="match status" value="1"/>
</dbReference>
<reference evidence="4 5" key="1">
    <citation type="submission" date="2018-08" db="EMBL/GenBank/DDBJ databases">
        <title>A genome reference for cultivated species of the human gut microbiota.</title>
        <authorList>
            <person name="Zou Y."/>
            <person name="Xue W."/>
            <person name="Luo G."/>
        </authorList>
    </citation>
    <scope>NUCLEOTIDE SEQUENCE [LARGE SCALE GENOMIC DNA]</scope>
    <source>
        <strain evidence="4 5">AF24-29</strain>
    </source>
</reference>
<comment type="similarity">
    <text evidence="2">Belongs to the tRNA methyltransferase O family.</text>
</comment>
<sequence length="158" mass="18362">MTTYEVNTIGIIRCSEEGFFLCLDKRFIPALEGLDGFSHLQVLWWFSDFDSAPYRTVLQTEQPYKNAPERMGIFATRSPIRPNPIGLTAVEILDLDKTEGIVRIAYIDAHDNTPILDLKPYTPSFDRLEAPRVPDWCRHWPMSLEQSGEFNWEDEFNF</sequence>
<dbReference type="InterPro" id="IPR023370">
    <property type="entry name" value="TrmO-like_N"/>
</dbReference>
<dbReference type="GeneID" id="83013823"/>
<proteinExistence type="inferred from homology"/>
<keyword evidence="1" id="KW-0949">S-adenosyl-L-methionine</keyword>
<dbReference type="EMBL" id="QRUP01000001">
    <property type="protein sequence ID" value="RGR76737.1"/>
    <property type="molecule type" value="Genomic_DNA"/>
</dbReference>
<accession>A0A412G5Y6</accession>
<dbReference type="RefSeq" id="WP_117892186.1">
    <property type="nucleotide sequence ID" value="NZ_CABJCV010000001.1"/>
</dbReference>
<dbReference type="GO" id="GO:0032259">
    <property type="term" value="P:methylation"/>
    <property type="evidence" value="ECO:0007669"/>
    <property type="project" value="UniProtKB-KW"/>
</dbReference>
<evidence type="ECO:0000256" key="1">
    <source>
        <dbReference type="ARBA" id="ARBA00022691"/>
    </source>
</evidence>
<dbReference type="PROSITE" id="PS51668">
    <property type="entry name" value="TSAA_2"/>
    <property type="match status" value="1"/>
</dbReference>
<dbReference type="SUPFAM" id="SSF118196">
    <property type="entry name" value="YaeB-like"/>
    <property type="match status" value="1"/>
</dbReference>
<dbReference type="GO" id="GO:0008168">
    <property type="term" value="F:methyltransferase activity"/>
    <property type="evidence" value="ECO:0007669"/>
    <property type="project" value="UniProtKB-KW"/>
</dbReference>
<keyword evidence="4" id="KW-0489">Methyltransferase</keyword>
<protein>
    <submittedName>
        <fullName evidence="4">S-adenosylmethionine-dependent methyltransferase</fullName>
    </submittedName>
</protein>
<dbReference type="PANTHER" id="PTHR12818">
    <property type="entry name" value="TRNA (ADENINE(37)-N6)-METHYLTRANSFERASE"/>
    <property type="match status" value="1"/>
</dbReference>
<evidence type="ECO:0000256" key="2">
    <source>
        <dbReference type="ARBA" id="ARBA00033753"/>
    </source>
</evidence>
<dbReference type="Gene3D" id="2.40.30.70">
    <property type="entry name" value="YaeB-like"/>
    <property type="match status" value="1"/>
</dbReference>
<evidence type="ECO:0000259" key="3">
    <source>
        <dbReference type="PROSITE" id="PS51668"/>
    </source>
</evidence>
<dbReference type="PANTHER" id="PTHR12818:SF0">
    <property type="entry name" value="TRNA (ADENINE(37)-N6)-METHYLTRANSFERASE"/>
    <property type="match status" value="1"/>
</dbReference>
<gene>
    <name evidence="4" type="ORF">DWY25_00150</name>
</gene>
<keyword evidence="5" id="KW-1185">Reference proteome</keyword>
<organism evidence="4 5">
    <name type="scientific">Holdemania filiformis</name>
    <dbReference type="NCBI Taxonomy" id="61171"/>
    <lineage>
        <taxon>Bacteria</taxon>
        <taxon>Bacillati</taxon>
        <taxon>Bacillota</taxon>
        <taxon>Erysipelotrichia</taxon>
        <taxon>Erysipelotrichales</taxon>
        <taxon>Erysipelotrichaceae</taxon>
        <taxon>Holdemania</taxon>
    </lineage>
</organism>
<evidence type="ECO:0000313" key="4">
    <source>
        <dbReference type="EMBL" id="RGR76737.1"/>
    </source>
</evidence>
<dbReference type="InterPro" id="IPR036414">
    <property type="entry name" value="YaeB_N_sf"/>
</dbReference>
<dbReference type="CDD" id="cd09281">
    <property type="entry name" value="UPF0066"/>
    <property type="match status" value="1"/>
</dbReference>
<dbReference type="InterPro" id="IPR040372">
    <property type="entry name" value="YaeB-like"/>
</dbReference>
<evidence type="ECO:0000313" key="5">
    <source>
        <dbReference type="Proteomes" id="UP000284178"/>
    </source>
</evidence>
<name>A0A412G5Y6_9FIRM</name>
<feature type="domain" description="TsaA-like" evidence="3">
    <location>
        <begin position="6"/>
        <end position="130"/>
    </location>
</feature>
<keyword evidence="4" id="KW-0808">Transferase</keyword>